<gene>
    <name evidence="8" type="ORF">PGLA2088_LOCUS3156</name>
</gene>
<dbReference type="EMBL" id="CAJNNW010002671">
    <property type="protein sequence ID" value="CAE8644548.1"/>
    <property type="molecule type" value="Genomic_DNA"/>
</dbReference>
<evidence type="ECO:0000256" key="3">
    <source>
        <dbReference type="ARBA" id="ARBA00022827"/>
    </source>
</evidence>
<feature type="domain" description="FAD-binding" evidence="7">
    <location>
        <begin position="59"/>
        <end position="238"/>
    </location>
</feature>
<dbReference type="GO" id="GO:0071949">
    <property type="term" value="F:FAD binding"/>
    <property type="evidence" value="ECO:0007669"/>
    <property type="project" value="InterPro"/>
</dbReference>
<proteinExistence type="predicted"/>
<evidence type="ECO:0000259" key="7">
    <source>
        <dbReference type="Pfam" id="PF01494"/>
    </source>
</evidence>
<evidence type="ECO:0000313" key="8">
    <source>
        <dbReference type="EMBL" id="CAE8644548.1"/>
    </source>
</evidence>
<dbReference type="PRINTS" id="PR00420">
    <property type="entry name" value="RNGMNOXGNASE"/>
</dbReference>
<comment type="caution">
    <text evidence="8">The sequence shown here is derived from an EMBL/GenBank/DDBJ whole genome shotgun (WGS) entry which is preliminary data.</text>
</comment>
<name>A0A813I351_POLGL</name>
<keyword evidence="4" id="KW-0521">NADP</keyword>
<dbReference type="Gene3D" id="3.50.50.60">
    <property type="entry name" value="FAD/NAD(P)-binding domain"/>
    <property type="match status" value="1"/>
</dbReference>
<evidence type="ECO:0000256" key="5">
    <source>
        <dbReference type="ARBA" id="ARBA00023002"/>
    </source>
</evidence>
<dbReference type="InterPro" id="IPR002938">
    <property type="entry name" value="FAD-bd"/>
</dbReference>
<dbReference type="Pfam" id="PF01494">
    <property type="entry name" value="FAD_binding_3"/>
    <property type="match status" value="2"/>
</dbReference>
<dbReference type="GO" id="GO:0070189">
    <property type="term" value="P:kynurenine metabolic process"/>
    <property type="evidence" value="ECO:0007669"/>
    <property type="project" value="TreeGrafter"/>
</dbReference>
<sequence>MAHEDMSNTPAERATKLAAAQAAAAAGGAKPWTNSYNTADEEALFAQAEEITIGGRDHIVIVGAGLVGALCAVVLLQKGFKVHIFERYQDIRSIPSKGRSINLSVTSRGLRAVKSLGGTIYDDILEKLATKVMGRIIHMPDGKAVYQRYGKDDSEHNYSISRIELNKFLIDAAQRDGAELHFDHAMSESSDFGSAETTGCTLNFRKGRLPAEQKLVRVNVTCPVIACDGAGSRIRYAMQRLGLTEFSEELLDRGYKEVLFPKPEEGKGFGTDGEDGNEACDGNFGLHIWPRGDHMLMALANVDGSFTGTFYAQNKGDEDSFDAFSDTPEGRKKCTDFCEKYYAKAVPLVGGVEAMVDQIVRNPNGILGTVRTTTWAVKGKVLLIGDSSHAMVPFFGQGCNCGFEDTYWLSRLLQEHVCGENGQVDLEKCSPDNFAAVFAALEEERRPNAEAICDMAMENFLEMRDKTGDLRFQAMKKVENRLENAFPEKFRSRYAMVCYGGEGNVSYANAKALGVVQATILEKLCHLGCLPEDAASIDLNEAEKLIDELLAPHHKELNIDLSTVKH</sequence>
<keyword evidence="3" id="KW-0274">FAD</keyword>
<dbReference type="AlphaFoldDB" id="A0A813I351"/>
<evidence type="ECO:0000256" key="4">
    <source>
        <dbReference type="ARBA" id="ARBA00022857"/>
    </source>
</evidence>
<evidence type="ECO:0000313" key="9">
    <source>
        <dbReference type="Proteomes" id="UP000626109"/>
    </source>
</evidence>
<dbReference type="PANTHER" id="PTHR46028">
    <property type="entry name" value="KYNURENINE 3-MONOOXYGENASE"/>
    <property type="match status" value="1"/>
</dbReference>
<keyword evidence="2" id="KW-0285">Flavoprotein</keyword>
<comment type="cofactor">
    <cofactor evidence="1">
        <name>FAD</name>
        <dbReference type="ChEBI" id="CHEBI:57692"/>
    </cofactor>
</comment>
<keyword evidence="6" id="KW-0503">Monooxygenase</keyword>
<evidence type="ECO:0000256" key="1">
    <source>
        <dbReference type="ARBA" id="ARBA00001974"/>
    </source>
</evidence>
<evidence type="ECO:0000256" key="2">
    <source>
        <dbReference type="ARBA" id="ARBA00022630"/>
    </source>
</evidence>
<keyword evidence="5" id="KW-0560">Oxidoreductase</keyword>
<evidence type="ECO:0000256" key="6">
    <source>
        <dbReference type="ARBA" id="ARBA00023033"/>
    </source>
</evidence>
<protein>
    <recommendedName>
        <fullName evidence="7">FAD-binding domain-containing protein</fullName>
    </recommendedName>
</protein>
<dbReference type="SUPFAM" id="SSF51905">
    <property type="entry name" value="FAD/NAD(P)-binding domain"/>
    <property type="match status" value="1"/>
</dbReference>
<dbReference type="PANTHER" id="PTHR46028:SF2">
    <property type="entry name" value="KYNURENINE 3-MONOOXYGENASE"/>
    <property type="match status" value="1"/>
</dbReference>
<reference evidence="8" key="1">
    <citation type="submission" date="2021-02" db="EMBL/GenBank/DDBJ databases">
        <authorList>
            <person name="Dougan E. K."/>
            <person name="Rhodes N."/>
            <person name="Thang M."/>
            <person name="Chan C."/>
        </authorList>
    </citation>
    <scope>NUCLEOTIDE SEQUENCE</scope>
</reference>
<feature type="domain" description="FAD-binding" evidence="7">
    <location>
        <begin position="371"/>
        <end position="428"/>
    </location>
</feature>
<dbReference type="Proteomes" id="UP000626109">
    <property type="component" value="Unassembled WGS sequence"/>
</dbReference>
<dbReference type="GO" id="GO:0005741">
    <property type="term" value="C:mitochondrial outer membrane"/>
    <property type="evidence" value="ECO:0007669"/>
    <property type="project" value="TreeGrafter"/>
</dbReference>
<dbReference type="InterPro" id="IPR036188">
    <property type="entry name" value="FAD/NAD-bd_sf"/>
</dbReference>
<accession>A0A813I351</accession>
<organism evidence="8 9">
    <name type="scientific">Polarella glacialis</name>
    <name type="common">Dinoflagellate</name>
    <dbReference type="NCBI Taxonomy" id="89957"/>
    <lineage>
        <taxon>Eukaryota</taxon>
        <taxon>Sar</taxon>
        <taxon>Alveolata</taxon>
        <taxon>Dinophyceae</taxon>
        <taxon>Suessiales</taxon>
        <taxon>Suessiaceae</taxon>
        <taxon>Polarella</taxon>
    </lineage>
</organism>
<dbReference type="GO" id="GO:0004502">
    <property type="term" value="F:kynurenine 3-monooxygenase activity"/>
    <property type="evidence" value="ECO:0007669"/>
    <property type="project" value="TreeGrafter"/>
</dbReference>